<accession>A0ABS8GYH8</accession>
<name>A0ABS8GYH8_9FLAO</name>
<evidence type="ECO:0000313" key="2">
    <source>
        <dbReference type="EMBL" id="MCC4214720.1"/>
    </source>
</evidence>
<feature type="compositionally biased region" description="Low complexity" evidence="1">
    <location>
        <begin position="21"/>
        <end position="47"/>
    </location>
</feature>
<dbReference type="RefSeq" id="WP_228231777.1">
    <property type="nucleotide sequence ID" value="NZ_JAJGMW010000039.1"/>
</dbReference>
<dbReference type="EMBL" id="JAJGMW010000039">
    <property type="protein sequence ID" value="MCC4214720.1"/>
    <property type="molecule type" value="Genomic_DNA"/>
</dbReference>
<organism evidence="2 3">
    <name type="scientific">Leeuwenhoekiella parthenopeia</name>
    <dbReference type="NCBI Taxonomy" id="2890320"/>
    <lineage>
        <taxon>Bacteria</taxon>
        <taxon>Pseudomonadati</taxon>
        <taxon>Bacteroidota</taxon>
        <taxon>Flavobacteriia</taxon>
        <taxon>Flavobacteriales</taxon>
        <taxon>Flavobacteriaceae</taxon>
        <taxon>Leeuwenhoekiella</taxon>
    </lineage>
</organism>
<proteinExistence type="predicted"/>
<evidence type="ECO:0000256" key="1">
    <source>
        <dbReference type="SAM" id="MobiDB-lite"/>
    </source>
</evidence>
<protein>
    <recommendedName>
        <fullName evidence="4">SMP domain-containing protein</fullName>
    </recommendedName>
</protein>
<reference evidence="2 3" key="1">
    <citation type="submission" date="2021-11" db="EMBL/GenBank/DDBJ databases">
        <title>Seasonal and diel survey of microbial diversity of the Tyrrhenian coast.</title>
        <authorList>
            <person name="Gattoni G."/>
            <person name="Corral P."/>
        </authorList>
    </citation>
    <scope>NUCLEOTIDE SEQUENCE [LARGE SCALE GENOMIC DNA]</scope>
    <source>
        <strain evidence="2 3">Mr9</strain>
    </source>
</reference>
<dbReference type="Proteomes" id="UP001197770">
    <property type="component" value="Unassembled WGS sequence"/>
</dbReference>
<keyword evidence="3" id="KW-1185">Reference proteome</keyword>
<evidence type="ECO:0000313" key="3">
    <source>
        <dbReference type="Proteomes" id="UP001197770"/>
    </source>
</evidence>
<comment type="caution">
    <text evidence="2">The sequence shown here is derived from an EMBL/GenBank/DDBJ whole genome shotgun (WGS) entry which is preliminary data.</text>
</comment>
<evidence type="ECO:0008006" key="4">
    <source>
        <dbReference type="Google" id="ProtNLM"/>
    </source>
</evidence>
<gene>
    <name evidence="2" type="ORF">LLW17_18505</name>
</gene>
<sequence>MGKSNPMSKAAAARINSATAKSSKSGNVSSNSFAARASSAAAKNSKK</sequence>
<feature type="region of interest" description="Disordered" evidence="1">
    <location>
        <begin position="1"/>
        <end position="47"/>
    </location>
</feature>